<evidence type="ECO:0000313" key="3">
    <source>
        <dbReference type="EMBL" id="JAD11113.1"/>
    </source>
</evidence>
<feature type="compositionally biased region" description="Polar residues" evidence="2">
    <location>
        <begin position="540"/>
        <end position="558"/>
    </location>
</feature>
<evidence type="ECO:0000256" key="2">
    <source>
        <dbReference type="SAM" id="MobiDB-lite"/>
    </source>
</evidence>
<feature type="compositionally biased region" description="Low complexity" evidence="2">
    <location>
        <begin position="911"/>
        <end position="926"/>
    </location>
</feature>
<proteinExistence type="predicted"/>
<feature type="compositionally biased region" description="Polar residues" evidence="2">
    <location>
        <begin position="331"/>
        <end position="350"/>
    </location>
</feature>
<organism evidence="3">
    <name type="scientific">Zeugodacus cucurbitae</name>
    <name type="common">Melon fruit fly</name>
    <name type="synonym">Bactrocera cucurbitae</name>
    <dbReference type="NCBI Taxonomy" id="28588"/>
    <lineage>
        <taxon>Eukaryota</taxon>
        <taxon>Metazoa</taxon>
        <taxon>Ecdysozoa</taxon>
        <taxon>Arthropoda</taxon>
        <taxon>Hexapoda</taxon>
        <taxon>Insecta</taxon>
        <taxon>Pterygota</taxon>
        <taxon>Neoptera</taxon>
        <taxon>Endopterygota</taxon>
        <taxon>Diptera</taxon>
        <taxon>Brachycera</taxon>
        <taxon>Muscomorpha</taxon>
        <taxon>Tephritoidea</taxon>
        <taxon>Tephritidae</taxon>
        <taxon>Zeugodacus</taxon>
        <taxon>Zeugodacus</taxon>
    </lineage>
</organism>
<evidence type="ECO:0000256" key="1">
    <source>
        <dbReference type="SAM" id="Coils"/>
    </source>
</evidence>
<feature type="region of interest" description="Disordered" evidence="2">
    <location>
        <begin position="532"/>
        <end position="560"/>
    </location>
</feature>
<dbReference type="OrthoDB" id="8015657at2759"/>
<accession>A0A0A1XKN5</accession>
<reference evidence="3" key="1">
    <citation type="submission" date="2014-11" db="EMBL/GenBank/DDBJ databases">
        <authorList>
            <person name="Geib S."/>
        </authorList>
    </citation>
    <scope>NUCLEOTIDE SEQUENCE</scope>
</reference>
<feature type="compositionally biased region" description="Polar residues" evidence="2">
    <location>
        <begin position="661"/>
        <end position="686"/>
    </location>
</feature>
<dbReference type="AlphaFoldDB" id="A0A0A1XKN5"/>
<feature type="region of interest" description="Disordered" evidence="2">
    <location>
        <begin position="653"/>
        <end position="686"/>
    </location>
</feature>
<feature type="region of interest" description="Disordered" evidence="2">
    <location>
        <begin position="331"/>
        <end position="405"/>
    </location>
</feature>
<feature type="compositionally biased region" description="Polar residues" evidence="2">
    <location>
        <begin position="749"/>
        <end position="764"/>
    </location>
</feature>
<feature type="region of interest" description="Disordered" evidence="2">
    <location>
        <begin position="724"/>
        <end position="766"/>
    </location>
</feature>
<feature type="region of interest" description="Disordered" evidence="2">
    <location>
        <begin position="429"/>
        <end position="451"/>
    </location>
</feature>
<keyword evidence="1" id="KW-0175">Coiled coil</keyword>
<feature type="compositionally biased region" description="Polar residues" evidence="2">
    <location>
        <begin position="362"/>
        <end position="380"/>
    </location>
</feature>
<feature type="compositionally biased region" description="Polar residues" evidence="2">
    <location>
        <begin position="724"/>
        <end position="741"/>
    </location>
</feature>
<feature type="compositionally biased region" description="Low complexity" evidence="2">
    <location>
        <begin position="861"/>
        <end position="875"/>
    </location>
</feature>
<dbReference type="EMBL" id="GBXI01003179">
    <property type="protein sequence ID" value="JAD11113.1"/>
    <property type="molecule type" value="Transcribed_RNA"/>
</dbReference>
<feature type="region of interest" description="Disordered" evidence="2">
    <location>
        <begin position="845"/>
        <end position="941"/>
    </location>
</feature>
<gene>
    <name evidence="3" type="ORF">g.3587</name>
</gene>
<feature type="coiled-coil region" evidence="1">
    <location>
        <begin position="14"/>
        <end position="55"/>
    </location>
</feature>
<reference evidence="3" key="2">
    <citation type="journal article" date="2015" name="Gigascience">
        <title>Reconstructing a comprehensive transcriptome assembly of a white-pupal translocated strain of the pest fruit fly Bactrocera cucurbitae.</title>
        <authorList>
            <person name="Sim S.B."/>
            <person name="Calla B."/>
            <person name="Hall B."/>
            <person name="DeRego T."/>
            <person name="Geib S.M."/>
        </authorList>
    </citation>
    <scope>NUCLEOTIDE SEQUENCE</scope>
</reference>
<protein>
    <submittedName>
        <fullName evidence="3">Uncharacterized protein</fullName>
    </submittedName>
</protein>
<name>A0A0A1XKN5_ZEUCU</name>
<sequence>MQLLWSNMYPQSELDNYKLQVDLLQEKLKQSEDNRQQLQKELQQILQRRSEHDKSVRTKIRQKYQSFLDEQERRNERNKMLMQMIERIDQQTTALSARSERLKMMKLQYERYFAKLMQAQPMRCIPNAAPTTRFTAEATPITAMTAPTQIPVLLPAVAAQPPTTAPSMDALSGLKSERTTGSMPATATIQQVAGHLEATTEAQSTALTPRMWTFAMATPTPAGLLLSGAPTTTMVGGHGALPTTTTPFEFLQYPLGYGPMMQQPPICQQIPYATATPTGPSMVFGNRSEVPQGSNVDLKEKDQSVLKNYGLTDNTVPTAEAATSTEFPSIVESSTGEISNKQTATIPHSTNRMEENAETEGYTHSSAPTPVNHKQLTSRQSADKLARYQSDNSTSMKAAGDNPATVIREQNPAVNEVVSSLSEVKLEDADIKDDMMSHTDPAVSSEGPKMSVRSSYNFEQYNKKSTSKDDWKEGNIANLSTAEEHRRKIAEIEQRYGTIDAEENNDYATKNMDNDSNQTYTGFKRFSEIVNTKHEPSSEELPTSNENLDNQSWQSHTGSVDDAAMAPTSNVSSTSTPISNSKIDNIENAIYGELVNPQLPETEVTTTRTAAQGFFTELLEQQETPLEDNKNQESKPQEQEYITKGEIETSNLSGDADYANYNPTIESDNTGGLKANNSKNETIDSQNQVTYGTSNQELYQQTNTFTAESAYGTAESANTYAEYPTEQNINPTNPTDSTSDQQQHEEQPDYSQQDYENYDATQYGNYDPNAYPGYIYDETTGQYVVDPQYAAGDANNAEAIYSSQNYTEPQEQQQQQMEYPTDQVQEISYTYEDQAPITTEQSALDAEATPAEVTDVPTSPPAAVNTAVTPAPKVVKPTSILSTTEKHAAQSDAQKKKKRVIFVDSSETDDSSSVKAPAAGAAAPGGESDFDFSSGAETSVG</sequence>